<reference evidence="10 11" key="1">
    <citation type="submission" date="2018-04" db="EMBL/GenBank/DDBJ databases">
        <title>Thalassorhabdus spongiae gen. nov., sp. nov., isolated from a marine sponge in South-West Iceland.</title>
        <authorList>
            <person name="Knobloch S."/>
            <person name="Daussin A."/>
            <person name="Johannsson R."/>
            <person name="Marteinsson V.T."/>
        </authorList>
    </citation>
    <scope>NUCLEOTIDE SEQUENCE [LARGE SCALE GENOMIC DNA]</scope>
    <source>
        <strain evidence="10 11">Hp12</strain>
    </source>
</reference>
<gene>
    <name evidence="8" type="primary">cmk</name>
    <name evidence="10" type="ORF">DC094_00870</name>
</gene>
<dbReference type="GO" id="GO:0036430">
    <property type="term" value="F:CMP kinase activity"/>
    <property type="evidence" value="ECO:0007669"/>
    <property type="project" value="RHEA"/>
</dbReference>
<dbReference type="Gene3D" id="3.40.50.300">
    <property type="entry name" value="P-loop containing nucleotide triphosphate hydrolases"/>
    <property type="match status" value="1"/>
</dbReference>
<evidence type="ECO:0000256" key="7">
    <source>
        <dbReference type="ARBA" id="ARBA00048478"/>
    </source>
</evidence>
<comment type="catalytic activity">
    <reaction evidence="6 8">
        <text>dCMP + ATP = dCDP + ADP</text>
        <dbReference type="Rhea" id="RHEA:25094"/>
        <dbReference type="ChEBI" id="CHEBI:30616"/>
        <dbReference type="ChEBI" id="CHEBI:57566"/>
        <dbReference type="ChEBI" id="CHEBI:58593"/>
        <dbReference type="ChEBI" id="CHEBI:456216"/>
        <dbReference type="EC" id="2.7.4.25"/>
    </reaction>
</comment>
<evidence type="ECO:0000256" key="6">
    <source>
        <dbReference type="ARBA" id="ARBA00047615"/>
    </source>
</evidence>
<dbReference type="AlphaFoldDB" id="A0A2V1H5C9"/>
<dbReference type="GO" id="GO:0015949">
    <property type="term" value="P:nucleobase-containing small molecule interconversion"/>
    <property type="evidence" value="ECO:0007669"/>
    <property type="project" value="TreeGrafter"/>
</dbReference>
<comment type="subcellular location">
    <subcellularLocation>
        <location evidence="8">Cytoplasm</location>
    </subcellularLocation>
</comment>
<evidence type="ECO:0000256" key="8">
    <source>
        <dbReference type="HAMAP-Rule" id="MF_00238"/>
    </source>
</evidence>
<dbReference type="Pfam" id="PF02224">
    <property type="entry name" value="Cytidylate_kin"/>
    <property type="match status" value="1"/>
</dbReference>
<evidence type="ECO:0000313" key="10">
    <source>
        <dbReference type="EMBL" id="PVZ71622.1"/>
    </source>
</evidence>
<dbReference type="PANTHER" id="PTHR21299">
    <property type="entry name" value="CYTIDYLATE KINASE/PANTOATE-BETA-ALANINE LIGASE"/>
    <property type="match status" value="1"/>
</dbReference>
<evidence type="ECO:0000313" key="11">
    <source>
        <dbReference type="Proteomes" id="UP000244906"/>
    </source>
</evidence>
<organism evidence="10 11">
    <name type="scientific">Pelagibaculum spongiae</name>
    <dbReference type="NCBI Taxonomy" id="2080658"/>
    <lineage>
        <taxon>Bacteria</taxon>
        <taxon>Pseudomonadati</taxon>
        <taxon>Pseudomonadota</taxon>
        <taxon>Gammaproteobacteria</taxon>
        <taxon>Oceanospirillales</taxon>
        <taxon>Pelagibaculum</taxon>
    </lineage>
</organism>
<protein>
    <recommendedName>
        <fullName evidence="8">Cytidylate kinase</fullName>
        <shortName evidence="8">CK</shortName>
        <ecNumber evidence="8">2.7.4.25</ecNumber>
    </recommendedName>
    <alternativeName>
        <fullName evidence="8">Cytidine monophosphate kinase</fullName>
        <shortName evidence="8">CMP kinase</shortName>
    </alternativeName>
</protein>
<evidence type="ECO:0000256" key="5">
    <source>
        <dbReference type="ARBA" id="ARBA00022840"/>
    </source>
</evidence>
<sequence length="224" mass="24122">MTVPVITVDGPGGSGKGTLCQLLASELGFHLLDSGALYRISALAAVRAGLDKSQPEQLAAMAAKLEIAFLPGEVGEPTRVLMNGDDVTAEIRTEKTGEMASKIAALPQLRDALFQKQRDFQITPGLIADGRDMGTVVFPEAPLKIFLTASSEERAKRRYNQLKAKGLDVNLSALQRDIAERDLRDSQRATAPLKPAVDAVMLDSSTLSIEQVLEKALQLAKQRI</sequence>
<dbReference type="Proteomes" id="UP000244906">
    <property type="component" value="Unassembled WGS sequence"/>
</dbReference>
<evidence type="ECO:0000256" key="2">
    <source>
        <dbReference type="ARBA" id="ARBA00022679"/>
    </source>
</evidence>
<dbReference type="RefSeq" id="WP_116685211.1">
    <property type="nucleotide sequence ID" value="NZ_CAWNYD010000001.1"/>
</dbReference>
<name>A0A2V1H5C9_9GAMM</name>
<dbReference type="EC" id="2.7.4.25" evidence="8"/>
<dbReference type="OrthoDB" id="9807434at2"/>
<dbReference type="NCBIfam" id="TIGR00017">
    <property type="entry name" value="cmk"/>
    <property type="match status" value="1"/>
</dbReference>
<evidence type="ECO:0000256" key="3">
    <source>
        <dbReference type="ARBA" id="ARBA00022741"/>
    </source>
</evidence>
<dbReference type="SUPFAM" id="SSF52540">
    <property type="entry name" value="P-loop containing nucleoside triphosphate hydrolases"/>
    <property type="match status" value="1"/>
</dbReference>
<comment type="caution">
    <text evidence="10">The sequence shown here is derived from an EMBL/GenBank/DDBJ whole genome shotgun (WGS) entry which is preliminary data.</text>
</comment>
<dbReference type="EMBL" id="QDDL01000001">
    <property type="protein sequence ID" value="PVZ71622.1"/>
    <property type="molecule type" value="Genomic_DNA"/>
</dbReference>
<dbReference type="InterPro" id="IPR003136">
    <property type="entry name" value="Cytidylate_kin"/>
</dbReference>
<feature type="binding site" evidence="8">
    <location>
        <begin position="10"/>
        <end position="18"/>
    </location>
    <ligand>
        <name>ATP</name>
        <dbReference type="ChEBI" id="CHEBI:30616"/>
    </ligand>
</feature>
<dbReference type="HAMAP" id="MF_00238">
    <property type="entry name" value="Cytidyl_kinase_type1"/>
    <property type="match status" value="1"/>
</dbReference>
<feature type="domain" description="Cytidylate kinase" evidence="9">
    <location>
        <begin position="6"/>
        <end position="222"/>
    </location>
</feature>
<keyword evidence="3 8" id="KW-0547">Nucleotide-binding</keyword>
<keyword evidence="8" id="KW-0963">Cytoplasm</keyword>
<evidence type="ECO:0000256" key="1">
    <source>
        <dbReference type="ARBA" id="ARBA00009427"/>
    </source>
</evidence>
<dbReference type="InterPro" id="IPR011994">
    <property type="entry name" value="Cytidylate_kinase_dom"/>
</dbReference>
<dbReference type="GO" id="GO:0005524">
    <property type="term" value="F:ATP binding"/>
    <property type="evidence" value="ECO:0007669"/>
    <property type="project" value="UniProtKB-UniRule"/>
</dbReference>
<comment type="catalytic activity">
    <reaction evidence="7 8">
        <text>CMP + ATP = CDP + ADP</text>
        <dbReference type="Rhea" id="RHEA:11600"/>
        <dbReference type="ChEBI" id="CHEBI:30616"/>
        <dbReference type="ChEBI" id="CHEBI:58069"/>
        <dbReference type="ChEBI" id="CHEBI:60377"/>
        <dbReference type="ChEBI" id="CHEBI:456216"/>
        <dbReference type="EC" id="2.7.4.25"/>
    </reaction>
</comment>
<comment type="similarity">
    <text evidence="1 8">Belongs to the cytidylate kinase family. Type 1 subfamily.</text>
</comment>
<evidence type="ECO:0000256" key="4">
    <source>
        <dbReference type="ARBA" id="ARBA00022777"/>
    </source>
</evidence>
<proteinExistence type="inferred from homology"/>
<dbReference type="InterPro" id="IPR027417">
    <property type="entry name" value="P-loop_NTPase"/>
</dbReference>
<dbReference type="GO" id="GO:0036431">
    <property type="term" value="F:dCMP kinase activity"/>
    <property type="evidence" value="ECO:0007669"/>
    <property type="project" value="InterPro"/>
</dbReference>
<keyword evidence="4 8" id="KW-0418">Kinase</keyword>
<evidence type="ECO:0000259" key="9">
    <source>
        <dbReference type="Pfam" id="PF02224"/>
    </source>
</evidence>
<keyword evidence="5 8" id="KW-0067">ATP-binding</keyword>
<dbReference type="GO" id="GO:0006220">
    <property type="term" value="P:pyrimidine nucleotide metabolic process"/>
    <property type="evidence" value="ECO:0007669"/>
    <property type="project" value="UniProtKB-UniRule"/>
</dbReference>
<keyword evidence="2 8" id="KW-0808">Transferase</keyword>
<accession>A0A2V1H5C9</accession>
<dbReference type="PANTHER" id="PTHR21299:SF2">
    <property type="entry name" value="CYTIDYLATE KINASE"/>
    <property type="match status" value="1"/>
</dbReference>
<keyword evidence="11" id="KW-1185">Reference proteome</keyword>
<dbReference type="CDD" id="cd02020">
    <property type="entry name" value="CMPK"/>
    <property type="match status" value="1"/>
</dbReference>
<dbReference type="GO" id="GO:0005829">
    <property type="term" value="C:cytosol"/>
    <property type="evidence" value="ECO:0007669"/>
    <property type="project" value="TreeGrafter"/>
</dbReference>